<reference evidence="1" key="1">
    <citation type="submission" date="2021-04" db="EMBL/GenBank/DDBJ databases">
        <title>Phylogenetic analysis of Acidobacteriaceae.</title>
        <authorList>
            <person name="Qiu L."/>
            <person name="Zhang Q."/>
        </authorList>
    </citation>
    <scope>NUCLEOTIDE SEQUENCE</scope>
    <source>
        <strain evidence="1">DSM 25168</strain>
    </source>
</reference>
<keyword evidence="2" id="KW-1185">Reference proteome</keyword>
<sequence>MKRSLNIPGTPASLLSALPLIAAAILVLGFDQSGGRAQTANEKTFGSPGEAALAFYSAAKAGDSNALNAILGANAGKILHTGDDVADKNAVSDFVQNYDQMHRVVIEPDQTATLYVGAENWPAPISIVKNSAGQWYFDTAAGLKEILYRRVGRNENDAIEVLESLVDAQKEYAATTHDSEKAKQYAAKLFSDEGKHNGLYWKTADNEPPSPVGPLLAGAFGEGYRMQQGQPTPFHGYIFRMLTKQGAAAKGGARDYMVNGKLSRGVAFVAYPSEYRNSGVMTFIVNQDGVVYQKDLGPDSAKLGAAMTEYNPDKSWDRAED</sequence>
<protein>
    <submittedName>
        <fullName evidence="1">DUF2950 domain-containing protein</fullName>
    </submittedName>
</protein>
<dbReference type="RefSeq" id="WP_260794824.1">
    <property type="nucleotide sequence ID" value="NZ_CP093313.1"/>
</dbReference>
<dbReference type="Pfam" id="PF11453">
    <property type="entry name" value="DUF2950"/>
    <property type="match status" value="1"/>
</dbReference>
<proteinExistence type="predicted"/>
<evidence type="ECO:0000313" key="1">
    <source>
        <dbReference type="EMBL" id="UWZ85307.1"/>
    </source>
</evidence>
<accession>A0A9J7BR57</accession>
<dbReference type="Proteomes" id="UP001059380">
    <property type="component" value="Chromosome"/>
</dbReference>
<dbReference type="AlphaFoldDB" id="A0A9J7BR57"/>
<gene>
    <name evidence="1" type="ORF">MOP44_05045</name>
</gene>
<dbReference type="KEGG" id="orp:MOP44_05045"/>
<name>A0A9J7BR57_9BACT</name>
<dbReference type="InterPro" id="IPR021556">
    <property type="entry name" value="DUF2950"/>
</dbReference>
<dbReference type="EMBL" id="CP093313">
    <property type="protein sequence ID" value="UWZ85307.1"/>
    <property type="molecule type" value="Genomic_DNA"/>
</dbReference>
<evidence type="ECO:0000313" key="2">
    <source>
        <dbReference type="Proteomes" id="UP001059380"/>
    </source>
</evidence>
<organism evidence="1 2">
    <name type="scientific">Occallatibacter riparius</name>
    <dbReference type="NCBI Taxonomy" id="1002689"/>
    <lineage>
        <taxon>Bacteria</taxon>
        <taxon>Pseudomonadati</taxon>
        <taxon>Acidobacteriota</taxon>
        <taxon>Terriglobia</taxon>
        <taxon>Terriglobales</taxon>
        <taxon>Acidobacteriaceae</taxon>
        <taxon>Occallatibacter</taxon>
    </lineage>
</organism>